<dbReference type="Bgee" id="ENSNBRG00000017592">
    <property type="expression patterns" value="Expressed in testis and 7 other cell types or tissues"/>
</dbReference>
<reference evidence="3" key="1">
    <citation type="submission" date="2025-08" db="UniProtKB">
        <authorList>
            <consortium name="Ensembl"/>
        </authorList>
    </citation>
    <scope>IDENTIFICATION</scope>
</reference>
<dbReference type="InterPro" id="IPR011989">
    <property type="entry name" value="ARM-like"/>
</dbReference>
<protein>
    <submittedName>
        <fullName evidence="3">EFR3 homolog Bb (S. cerevisiae)</fullName>
    </submittedName>
</protein>
<feature type="region of interest" description="Disordered" evidence="2">
    <location>
        <begin position="189"/>
        <end position="208"/>
    </location>
</feature>
<proteinExistence type="inferred from homology"/>
<dbReference type="PANTHER" id="PTHR12444">
    <property type="entry name" value="PROTEIN EFR3 HOMOLOG CMP44E"/>
    <property type="match status" value="1"/>
</dbReference>
<name>A0A3Q4MZ72_NEOBR</name>
<dbReference type="InterPro" id="IPR049152">
    <property type="entry name" value="EFR3-like_ARM"/>
</dbReference>
<dbReference type="Gene3D" id="1.25.10.10">
    <property type="entry name" value="Leucine-rich Repeat Variant"/>
    <property type="match status" value="1"/>
</dbReference>
<evidence type="ECO:0000313" key="4">
    <source>
        <dbReference type="Proteomes" id="UP000261580"/>
    </source>
</evidence>
<dbReference type="AlphaFoldDB" id="A0A3Q4MZ72"/>
<organism evidence="3 4">
    <name type="scientific">Neolamprologus brichardi</name>
    <name type="common">Fairy cichlid</name>
    <name type="synonym">Lamprologus brichardi</name>
    <dbReference type="NCBI Taxonomy" id="32507"/>
    <lineage>
        <taxon>Eukaryota</taxon>
        <taxon>Metazoa</taxon>
        <taxon>Chordata</taxon>
        <taxon>Craniata</taxon>
        <taxon>Vertebrata</taxon>
        <taxon>Euteleostomi</taxon>
        <taxon>Actinopterygii</taxon>
        <taxon>Neopterygii</taxon>
        <taxon>Teleostei</taxon>
        <taxon>Neoteleostei</taxon>
        <taxon>Acanthomorphata</taxon>
        <taxon>Ovalentaria</taxon>
        <taxon>Cichlomorphae</taxon>
        <taxon>Cichliformes</taxon>
        <taxon>Cichlidae</taxon>
        <taxon>African cichlids</taxon>
        <taxon>Pseudocrenilabrinae</taxon>
        <taxon>Lamprologini</taxon>
        <taxon>Neolamprologus</taxon>
    </lineage>
</organism>
<evidence type="ECO:0000313" key="3">
    <source>
        <dbReference type="Ensembl" id="ENSNBRP00000022999.1"/>
    </source>
</evidence>
<dbReference type="InterPro" id="IPR016024">
    <property type="entry name" value="ARM-type_fold"/>
</dbReference>
<dbReference type="SUPFAM" id="SSF48371">
    <property type="entry name" value="ARM repeat"/>
    <property type="match status" value="1"/>
</dbReference>
<dbReference type="Proteomes" id="UP000261580">
    <property type="component" value="Unassembled WGS sequence"/>
</dbReference>
<dbReference type="Ensembl" id="ENSNBRT00000023600.1">
    <property type="protein sequence ID" value="ENSNBRP00000022999.1"/>
    <property type="gene ID" value="ENSNBRG00000017592.1"/>
</dbReference>
<reference evidence="3" key="2">
    <citation type="submission" date="2025-09" db="UniProtKB">
        <authorList>
            <consortium name="Ensembl"/>
        </authorList>
    </citation>
    <scope>IDENTIFICATION</scope>
</reference>
<dbReference type="GeneTree" id="ENSGT00390000002143"/>
<dbReference type="OMA" id="VGTKYQT"/>
<comment type="similarity">
    <text evidence="1">Belongs to the EFR3 family.</text>
</comment>
<evidence type="ECO:0000256" key="1">
    <source>
        <dbReference type="ARBA" id="ARBA00010216"/>
    </source>
</evidence>
<feature type="compositionally biased region" description="Polar residues" evidence="2">
    <location>
        <begin position="189"/>
        <end position="200"/>
    </location>
</feature>
<dbReference type="STRING" id="32507.ENSNBRP00000022999"/>
<dbReference type="GO" id="GO:0005886">
    <property type="term" value="C:plasma membrane"/>
    <property type="evidence" value="ECO:0007669"/>
    <property type="project" value="TreeGrafter"/>
</dbReference>
<dbReference type="GO" id="GO:0072659">
    <property type="term" value="P:protein localization to plasma membrane"/>
    <property type="evidence" value="ECO:0007669"/>
    <property type="project" value="TreeGrafter"/>
</dbReference>
<keyword evidence="4" id="KW-1185">Reference proteome</keyword>
<sequence length="803" mass="90352">DNIFPEDPEDGLVKANMEKLTFYALSAPEKLDRIGAYLSERLSRDVARHRYGYVCIAMEALDQLLMACHCQSINLFVESFLKMVRKLLESDKPSLQILGTNSFVKFANIEEDTPSYHRSYDFFVSRFSEMCHSGYEDPDIRTKIRMAGIKGLQGVVRKTVNDELQANIWDPQHMDKIVPSLLFNLQSGERTESRSPSPLQASEKEKESPVELTERCFRELLGRAAYGNIKNAVTPVLMHLDNHSLWEGKTFAVRCFKIIMYSIQSQHSHLVIQQLLGHLDANSKNSATVRAGIVEVLLEAAAIAASGSVGPTVLEVFNTLLRQLRLSVDYELTGSYDGSTNIGTKIIKAHEERQLQEAVIRTIGSFANTLPTYQRSEVMLFIMGKIPVPGIHLTLPSSDSGPEGTRMIQVMLLKSLVQVTAGFQTTNMLTALPSSFLEPLLSFSLTEDPEVRLLVLQILLSLIDRHENRPKFANMRCVIVISDISVLKLKVDKCSRQDNLFMKKHGQQLYRHIYLGCKEESSGREHYETLFALLGLLSVELANEEVVVDLIRLALALQDLALSTDEALPVYNRCAVHALVAAYLNLICQLTTVPAFCQHIHEVIEVRQKESPYLLPEAVFVDSPKYVPAMYLEGSVLFLQSKITESLGGSGYNTERLATPYVPQYTGKESKTSRSDAKVLISLVFFVYISSFFHVTVHTLHYIAFCLPLVDSVGMEEQERERRRQVVEKFQKAPFEEIAAHCVILTNRRIPAFLCFGTNSFVFSLFLFRPPPSPSGTISSGYGQSQSRSVPIYEMKFPDLCVY</sequence>
<dbReference type="FunFam" id="1.25.10.10:FF:000393">
    <property type="entry name" value="EFR3 homolog Bb (S. cerevisiae)"/>
    <property type="match status" value="1"/>
</dbReference>
<evidence type="ECO:0000256" key="2">
    <source>
        <dbReference type="SAM" id="MobiDB-lite"/>
    </source>
</evidence>
<dbReference type="Pfam" id="PF21052">
    <property type="entry name" value="EFR3_ARM"/>
    <property type="match status" value="1"/>
</dbReference>
<dbReference type="PANTHER" id="PTHR12444:SF4">
    <property type="entry name" value="PROTEIN EFR3 HOMOLOG B"/>
    <property type="match status" value="1"/>
</dbReference>
<dbReference type="InterPro" id="IPR051851">
    <property type="entry name" value="EFR3_Homologs"/>
</dbReference>
<accession>A0A3Q4MZ72</accession>